<name>A0A4D6WZZ1_9FLOR</name>
<comment type="similarity">
    <text evidence="2">Belongs to the bacterial ribosomal protein bL21 family.</text>
</comment>
<dbReference type="EMBL" id="MK814736">
    <property type="protein sequence ID" value="QCI08782.1"/>
    <property type="molecule type" value="Genomic_DNA"/>
</dbReference>
<dbReference type="PANTHER" id="PTHR21349:SF7">
    <property type="entry name" value="LARGE RIBOSOMAL SUBUNIT PROTEIN BL21C"/>
    <property type="match status" value="1"/>
</dbReference>
<evidence type="ECO:0000256" key="2">
    <source>
        <dbReference type="ARBA" id="ARBA00008563"/>
    </source>
</evidence>
<accession>A0A4D6WZZ1</accession>
<dbReference type="PANTHER" id="PTHR21349">
    <property type="entry name" value="50S RIBOSOMAL PROTEIN L21"/>
    <property type="match status" value="1"/>
</dbReference>
<dbReference type="Pfam" id="PF00829">
    <property type="entry name" value="Ribosomal_L21p"/>
    <property type="match status" value="1"/>
</dbReference>
<evidence type="ECO:0000256" key="3">
    <source>
        <dbReference type="ARBA" id="ARBA00022640"/>
    </source>
</evidence>
<evidence type="ECO:0000256" key="5">
    <source>
        <dbReference type="ARBA" id="ARBA00022884"/>
    </source>
</evidence>
<evidence type="ECO:0000256" key="1">
    <source>
        <dbReference type="ARBA" id="ARBA00004474"/>
    </source>
</evidence>
<dbReference type="HAMAP" id="MF_01363">
    <property type="entry name" value="Ribosomal_bL21"/>
    <property type="match status" value="1"/>
</dbReference>
<keyword evidence="5" id="KW-0694">RNA-binding</keyword>
<evidence type="ECO:0000313" key="9">
    <source>
        <dbReference type="EMBL" id="QCI08782.1"/>
    </source>
</evidence>
<dbReference type="InterPro" id="IPR028909">
    <property type="entry name" value="bL21-like"/>
</dbReference>
<keyword evidence="4" id="KW-0699">rRNA-binding</keyword>
<keyword evidence="6 9" id="KW-0689">Ribosomal protein</keyword>
<dbReference type="NCBIfam" id="TIGR00061">
    <property type="entry name" value="L21"/>
    <property type="match status" value="1"/>
</dbReference>
<dbReference type="GO" id="GO:0009536">
    <property type="term" value="C:plastid"/>
    <property type="evidence" value="ECO:0007669"/>
    <property type="project" value="UniProtKB-SubCell"/>
</dbReference>
<comment type="subcellular location">
    <subcellularLocation>
        <location evidence="1">Plastid</location>
    </subcellularLocation>
</comment>
<reference evidence="9" key="1">
    <citation type="journal article" date="2019" name="Mol. Phylogenet. Evol.">
        <title>Morphological evolution and classification of the red algal order Ceramiales inferred using plastid phylogenomics.</title>
        <authorList>
            <person name="Diaz-Tapia P."/>
            <person name="Pasella M.M."/>
            <person name="Verbruggen H."/>
            <person name="Maggs C.A."/>
        </authorList>
    </citation>
    <scope>NUCLEOTIDE SEQUENCE</scope>
    <source>
        <strain evidence="9">PD2995</strain>
    </source>
</reference>
<proteinExistence type="inferred from homology"/>
<dbReference type="InterPro" id="IPR018258">
    <property type="entry name" value="Ribosomal_bL21_CS"/>
</dbReference>
<dbReference type="PROSITE" id="PS01169">
    <property type="entry name" value="RIBOSOMAL_L21"/>
    <property type="match status" value="1"/>
</dbReference>
<dbReference type="AlphaFoldDB" id="A0A4D6WZZ1"/>
<geneLocation type="plastid" evidence="9"/>
<evidence type="ECO:0000256" key="4">
    <source>
        <dbReference type="ARBA" id="ARBA00022730"/>
    </source>
</evidence>
<gene>
    <name evidence="9" type="primary">rpl21</name>
</gene>
<evidence type="ECO:0000256" key="8">
    <source>
        <dbReference type="ARBA" id="ARBA00035397"/>
    </source>
</evidence>
<evidence type="ECO:0000256" key="6">
    <source>
        <dbReference type="ARBA" id="ARBA00022980"/>
    </source>
</evidence>
<dbReference type="InterPro" id="IPR036164">
    <property type="entry name" value="bL21-like_sf"/>
</dbReference>
<dbReference type="GO" id="GO:0005762">
    <property type="term" value="C:mitochondrial large ribosomal subunit"/>
    <property type="evidence" value="ECO:0007669"/>
    <property type="project" value="TreeGrafter"/>
</dbReference>
<reference evidence="9" key="2">
    <citation type="submission" date="2019-04" db="EMBL/GenBank/DDBJ databases">
        <authorList>
            <person name="Pasella M."/>
        </authorList>
    </citation>
    <scope>NUCLEOTIDE SEQUENCE</scope>
    <source>
        <strain evidence="9">PD2995</strain>
    </source>
</reference>
<organism evidence="9">
    <name type="scientific">Sphondylothamnion multifidum</name>
    <dbReference type="NCBI Taxonomy" id="193186"/>
    <lineage>
        <taxon>Eukaryota</taxon>
        <taxon>Rhodophyta</taxon>
        <taxon>Florideophyceae</taxon>
        <taxon>Rhodymeniophycidae</taxon>
        <taxon>Ceramiales</taxon>
        <taxon>Ceramiaceae</taxon>
        <taxon>Sphondylothamnion</taxon>
    </lineage>
</organism>
<dbReference type="GO" id="GO:0006412">
    <property type="term" value="P:translation"/>
    <property type="evidence" value="ECO:0007669"/>
    <property type="project" value="InterPro"/>
</dbReference>
<sequence length="103" mass="11999">MIYAIIDAGGQQFWLEKGKFYDFNYISSQPGDIICLNRVLFLAKDNNMKIGTPCIDSSFVQVQILKHIKSRKVIVFKMKPKKNMRVKKGHRQKLTRVLVQEII</sequence>
<dbReference type="SUPFAM" id="SSF141091">
    <property type="entry name" value="L21p-like"/>
    <property type="match status" value="1"/>
</dbReference>
<protein>
    <recommendedName>
        <fullName evidence="8">50S ribosomal protein L21, chloroplastic</fullName>
    </recommendedName>
</protein>
<keyword evidence="7" id="KW-0687">Ribonucleoprotein</keyword>
<evidence type="ECO:0000256" key="7">
    <source>
        <dbReference type="ARBA" id="ARBA00023274"/>
    </source>
</evidence>
<dbReference type="InterPro" id="IPR001787">
    <property type="entry name" value="Ribosomal_bL21"/>
</dbReference>
<dbReference type="GO" id="GO:0019843">
    <property type="term" value="F:rRNA binding"/>
    <property type="evidence" value="ECO:0007669"/>
    <property type="project" value="UniProtKB-KW"/>
</dbReference>
<dbReference type="GO" id="GO:0003735">
    <property type="term" value="F:structural constituent of ribosome"/>
    <property type="evidence" value="ECO:0007669"/>
    <property type="project" value="InterPro"/>
</dbReference>
<keyword evidence="3 9" id="KW-0934">Plastid</keyword>